<keyword evidence="2" id="KW-1185">Reference proteome</keyword>
<organism evidence="1 2">
    <name type="scientific">Trametes sanguinea</name>
    <dbReference type="NCBI Taxonomy" id="158606"/>
    <lineage>
        <taxon>Eukaryota</taxon>
        <taxon>Fungi</taxon>
        <taxon>Dikarya</taxon>
        <taxon>Basidiomycota</taxon>
        <taxon>Agaricomycotina</taxon>
        <taxon>Agaricomycetes</taxon>
        <taxon>Polyporales</taxon>
        <taxon>Polyporaceae</taxon>
        <taxon>Trametes</taxon>
    </lineage>
</organism>
<accession>A0ACC1PVM3</accession>
<evidence type="ECO:0000313" key="2">
    <source>
        <dbReference type="Proteomes" id="UP001144978"/>
    </source>
</evidence>
<dbReference type="EMBL" id="JANSHE010001267">
    <property type="protein sequence ID" value="KAJ3003559.1"/>
    <property type="molecule type" value="Genomic_DNA"/>
</dbReference>
<dbReference type="Proteomes" id="UP001144978">
    <property type="component" value="Unassembled WGS sequence"/>
</dbReference>
<reference evidence="1" key="1">
    <citation type="submission" date="2022-08" db="EMBL/GenBank/DDBJ databases">
        <title>Genome Sequence of Pycnoporus sanguineus.</title>
        <authorList>
            <person name="Buettner E."/>
        </authorList>
    </citation>
    <scope>NUCLEOTIDE SEQUENCE</scope>
    <source>
        <strain evidence="1">CG-C14</strain>
    </source>
</reference>
<gene>
    <name evidence="1" type="ORF">NUW54_g5236</name>
</gene>
<sequence>MAPITTVSVPAFFEPGAPPPPMPLLVIETDIVDLCPDVVPLRHLDIDMVKPMHIVRVCPPPSSSLRHRSASAAPKPQSQDSDVANTSDDESPLSSLSDESDDDDEDMQLGGDVIEIPKPAGEVGRPNRGGYKLEGVMECSPGRMSMINHLVAENLDATRSYSGQSDKKLLTVREEALKRMPELAKYEQAWPVTDAVKMRLKYTSAKARQHAQRAVSPTSKSRAQRRTYRLSVARHRPYVMIGRPYKMTGVLRGPCSLHVEAICLSTVYEGNRMVHQHRCVAKKHHFRSHILQPRYTVEIRQDDTITPNGGVTAIPSPPLAA</sequence>
<comment type="caution">
    <text evidence="1">The sequence shown here is derived from an EMBL/GenBank/DDBJ whole genome shotgun (WGS) entry which is preliminary data.</text>
</comment>
<protein>
    <submittedName>
        <fullName evidence="1">Uncharacterized protein</fullName>
    </submittedName>
</protein>
<evidence type="ECO:0000313" key="1">
    <source>
        <dbReference type="EMBL" id="KAJ3003559.1"/>
    </source>
</evidence>
<name>A0ACC1PVM3_9APHY</name>
<proteinExistence type="predicted"/>